<sequence length="80" mass="8574">MDDKKIDDIVSMIDQFMSQNGGHMNVIVDDDGTVNTKETFSKTVTQMNSLDCAAGDLACGVPTLFEGLDAADDPDSDVDE</sequence>
<gene>
    <name evidence="1" type="ORF">HMPREF9473_04740</name>
</gene>
<name>G5IML2_9FIRM</name>
<dbReference type="PATRIC" id="fig|742737.3.peg.4728"/>
<dbReference type="HOGENOM" id="CLU_188968_0_0_9"/>
<evidence type="ECO:0000313" key="1">
    <source>
        <dbReference type="EMBL" id="EHI57631.1"/>
    </source>
</evidence>
<accession>G5IML2</accession>
<organism evidence="1 2">
    <name type="scientific">Hungatella hathewayi WAL-18680</name>
    <dbReference type="NCBI Taxonomy" id="742737"/>
    <lineage>
        <taxon>Bacteria</taxon>
        <taxon>Bacillati</taxon>
        <taxon>Bacillota</taxon>
        <taxon>Clostridia</taxon>
        <taxon>Lachnospirales</taxon>
        <taxon>Lachnospiraceae</taxon>
        <taxon>Hungatella</taxon>
    </lineage>
</organism>
<dbReference type="OrthoDB" id="1647877at2"/>
<dbReference type="EMBL" id="ADLN01000120">
    <property type="protein sequence ID" value="EHI57631.1"/>
    <property type="molecule type" value="Genomic_DNA"/>
</dbReference>
<dbReference type="RefSeq" id="WP_006782728.1">
    <property type="nucleotide sequence ID" value="NZ_CP040506.1"/>
</dbReference>
<dbReference type="Proteomes" id="UP000005384">
    <property type="component" value="Unassembled WGS sequence"/>
</dbReference>
<proteinExistence type="predicted"/>
<evidence type="ECO:0000313" key="2">
    <source>
        <dbReference type="Proteomes" id="UP000005384"/>
    </source>
</evidence>
<protein>
    <submittedName>
        <fullName evidence="1">Uncharacterized protein</fullName>
    </submittedName>
</protein>
<dbReference type="AlphaFoldDB" id="G5IML2"/>
<keyword evidence="2" id="KW-1185">Reference proteome</keyword>
<reference evidence="1 2" key="1">
    <citation type="submission" date="2011-08" db="EMBL/GenBank/DDBJ databases">
        <title>The Genome Sequence of Clostridium hathewayi WAL-18680.</title>
        <authorList>
            <consortium name="The Broad Institute Genome Sequencing Platform"/>
            <person name="Earl A."/>
            <person name="Ward D."/>
            <person name="Feldgarden M."/>
            <person name="Gevers D."/>
            <person name="Finegold S.M."/>
            <person name="Summanen P.H."/>
            <person name="Molitoris D.R."/>
            <person name="Song M."/>
            <person name="Daigneault M."/>
            <person name="Allen-Vercoe E."/>
            <person name="Young S.K."/>
            <person name="Zeng Q."/>
            <person name="Gargeya S."/>
            <person name="Fitzgerald M."/>
            <person name="Haas B."/>
            <person name="Abouelleil A."/>
            <person name="Alvarado L."/>
            <person name="Arachchi H.M."/>
            <person name="Berlin A."/>
            <person name="Brown A."/>
            <person name="Chapman S.B."/>
            <person name="Chen Z."/>
            <person name="Dunbar C."/>
            <person name="Freedman E."/>
            <person name="Gearin G."/>
            <person name="Gellesch M."/>
            <person name="Goldberg J."/>
            <person name="Griggs A."/>
            <person name="Gujja S."/>
            <person name="Heiman D."/>
            <person name="Howarth C."/>
            <person name="Larson L."/>
            <person name="Lui A."/>
            <person name="MacDonald P.J.P."/>
            <person name="Montmayeur A."/>
            <person name="Murphy C."/>
            <person name="Neiman D."/>
            <person name="Pearson M."/>
            <person name="Priest M."/>
            <person name="Roberts A."/>
            <person name="Saif S."/>
            <person name="Shea T."/>
            <person name="Shenoy N."/>
            <person name="Sisk P."/>
            <person name="Stolte C."/>
            <person name="Sykes S."/>
            <person name="Wortman J."/>
            <person name="Nusbaum C."/>
            <person name="Birren B."/>
        </authorList>
    </citation>
    <scope>NUCLEOTIDE SEQUENCE [LARGE SCALE GENOMIC DNA]</scope>
    <source>
        <strain evidence="1 2">WAL-18680</strain>
    </source>
</reference>
<comment type="caution">
    <text evidence="1">The sequence shown here is derived from an EMBL/GenBank/DDBJ whole genome shotgun (WGS) entry which is preliminary data.</text>
</comment>